<accession>A0A2H3EAC6</accession>
<evidence type="ECO:0000313" key="2">
    <source>
        <dbReference type="Proteomes" id="UP000217790"/>
    </source>
</evidence>
<dbReference type="EMBL" id="KZ293644">
    <property type="protein sequence ID" value="PBL04362.1"/>
    <property type="molecule type" value="Genomic_DNA"/>
</dbReference>
<gene>
    <name evidence="1" type="ORF">ARMGADRAFT_51239</name>
</gene>
<dbReference type="InParanoid" id="A0A2H3EAC6"/>
<protein>
    <submittedName>
        <fullName evidence="1">Uncharacterized protein</fullName>
    </submittedName>
</protein>
<proteinExistence type="predicted"/>
<reference evidence="2" key="1">
    <citation type="journal article" date="2017" name="Nat. Ecol. Evol.">
        <title>Genome expansion and lineage-specific genetic innovations in the forest pathogenic fungi Armillaria.</title>
        <authorList>
            <person name="Sipos G."/>
            <person name="Prasanna A.N."/>
            <person name="Walter M.C."/>
            <person name="O'Connor E."/>
            <person name="Balint B."/>
            <person name="Krizsan K."/>
            <person name="Kiss B."/>
            <person name="Hess J."/>
            <person name="Varga T."/>
            <person name="Slot J."/>
            <person name="Riley R."/>
            <person name="Boka B."/>
            <person name="Rigling D."/>
            <person name="Barry K."/>
            <person name="Lee J."/>
            <person name="Mihaltcheva S."/>
            <person name="LaButti K."/>
            <person name="Lipzen A."/>
            <person name="Waldron R."/>
            <person name="Moloney N.M."/>
            <person name="Sperisen C."/>
            <person name="Kredics L."/>
            <person name="Vagvoelgyi C."/>
            <person name="Patrignani A."/>
            <person name="Fitzpatrick D."/>
            <person name="Nagy I."/>
            <person name="Doyle S."/>
            <person name="Anderson J.B."/>
            <person name="Grigoriev I.V."/>
            <person name="Gueldener U."/>
            <person name="Muensterkoetter M."/>
            <person name="Nagy L.G."/>
        </authorList>
    </citation>
    <scope>NUCLEOTIDE SEQUENCE [LARGE SCALE GENOMIC DNA]</scope>
    <source>
        <strain evidence="2">Ar21-2</strain>
    </source>
</reference>
<dbReference type="Proteomes" id="UP000217790">
    <property type="component" value="Unassembled WGS sequence"/>
</dbReference>
<sequence length="108" mass="12357">MVRHLPRPEKAIQVVTIFSLPLVGMRCASPKHRYFCTMDIEAGVLTIFLIPLTEMLLLRGRTKCQCQHHCQSTNTSLKLQRTTNFDALLLSDRSWETEDIRGVLKLAC</sequence>
<dbReference type="AlphaFoldDB" id="A0A2H3EAC6"/>
<evidence type="ECO:0000313" key="1">
    <source>
        <dbReference type="EMBL" id="PBL04362.1"/>
    </source>
</evidence>
<organism evidence="1 2">
    <name type="scientific">Armillaria gallica</name>
    <name type="common">Bulbous honey fungus</name>
    <name type="synonym">Armillaria bulbosa</name>
    <dbReference type="NCBI Taxonomy" id="47427"/>
    <lineage>
        <taxon>Eukaryota</taxon>
        <taxon>Fungi</taxon>
        <taxon>Dikarya</taxon>
        <taxon>Basidiomycota</taxon>
        <taxon>Agaricomycotina</taxon>
        <taxon>Agaricomycetes</taxon>
        <taxon>Agaricomycetidae</taxon>
        <taxon>Agaricales</taxon>
        <taxon>Marasmiineae</taxon>
        <taxon>Physalacriaceae</taxon>
        <taxon>Armillaria</taxon>
    </lineage>
</organism>
<name>A0A2H3EAC6_ARMGA</name>
<keyword evidence="2" id="KW-1185">Reference proteome</keyword>